<accession>A0A2G5S8X5</accession>
<dbReference type="InterPro" id="IPR053222">
    <property type="entry name" value="Zygotic_Embryogenesis-Asso"/>
</dbReference>
<dbReference type="Proteomes" id="UP000230233">
    <property type="component" value="Unassembled WGS sequence"/>
</dbReference>
<dbReference type="PANTHER" id="PTHR22899">
    <property type="entry name" value="CYCLIN-RELATED F-BOX FAMILY"/>
    <property type="match status" value="1"/>
</dbReference>
<dbReference type="Pfam" id="PF00646">
    <property type="entry name" value="F-box"/>
    <property type="match status" value="1"/>
</dbReference>
<evidence type="ECO:0000313" key="2">
    <source>
        <dbReference type="EMBL" id="PIC11369.1"/>
    </source>
</evidence>
<dbReference type="Pfam" id="PF07735">
    <property type="entry name" value="FBA_2"/>
    <property type="match status" value="1"/>
</dbReference>
<reference evidence="3" key="1">
    <citation type="submission" date="2017-10" db="EMBL/GenBank/DDBJ databases">
        <title>Rapid genome shrinkage in a self-fertile nematode reveals novel sperm competition proteins.</title>
        <authorList>
            <person name="Yin D."/>
            <person name="Schwarz E.M."/>
            <person name="Thomas C.G."/>
            <person name="Felde R.L."/>
            <person name="Korf I.F."/>
            <person name="Cutter A.D."/>
            <person name="Schartner C.M."/>
            <person name="Ralston E.J."/>
            <person name="Meyer B.J."/>
            <person name="Haag E.S."/>
        </authorList>
    </citation>
    <scope>NUCLEOTIDE SEQUENCE [LARGE SCALE GENOMIC DNA]</scope>
    <source>
        <strain evidence="3">JU1422</strain>
    </source>
</reference>
<feature type="domain" description="F-box" evidence="1">
    <location>
        <begin position="31"/>
        <end position="86"/>
    </location>
</feature>
<evidence type="ECO:0000259" key="1">
    <source>
        <dbReference type="PROSITE" id="PS50181"/>
    </source>
</evidence>
<dbReference type="EMBL" id="PDUG01000114">
    <property type="protein sequence ID" value="PIC11369.1"/>
    <property type="molecule type" value="Genomic_DNA"/>
</dbReference>
<protein>
    <recommendedName>
        <fullName evidence="1">F-box domain-containing protein</fullName>
    </recommendedName>
</protein>
<dbReference type="InterPro" id="IPR001810">
    <property type="entry name" value="F-box_dom"/>
</dbReference>
<keyword evidence="3" id="KW-1185">Reference proteome</keyword>
<dbReference type="InterPro" id="IPR012885">
    <property type="entry name" value="F-box_Sdz-33"/>
</dbReference>
<name>A0A2G5S8X5_9PELO</name>
<sequence length="339" mass="40075">MPTSANPFPLRSSFYHSFCILVCHSAVQLMPIRVLSLPVANLQYVLECVDTCELIAFSLCSKRTKNLVTASKRTIHSPTAYVFENHVHFVIREYTFPQDFNFELLRQSFKFHFYDKRAELDGRCEVWKKQEFTQKDWIAHFLKIFHQSTIHTLGIMNTSLSYLDTIKQFFPRCHRLFISADCSKELTKIAFFKLFPIAEKVEFMKNIFDDENDISKFLTQNFKSLSFKDHKNPLKLTLDNLLVLNITDLTIDVANIREKELNRFLKLWMKGNHTFYRPKVIKLSLEDEIEINCEEVFKGIKYEDVQYDEDDFPTFRLMRGDGKEIQVFIADNYIDFEVV</sequence>
<dbReference type="PROSITE" id="PS50181">
    <property type="entry name" value="FBOX"/>
    <property type="match status" value="1"/>
</dbReference>
<gene>
    <name evidence="2" type="ORF">B9Z55_029128</name>
</gene>
<proteinExistence type="predicted"/>
<comment type="caution">
    <text evidence="2">The sequence shown here is derived from an EMBL/GenBank/DDBJ whole genome shotgun (WGS) entry which is preliminary data.</text>
</comment>
<dbReference type="PANTHER" id="PTHR22899:SF0">
    <property type="entry name" value="F-BOX ASSOCIATED DOMAIN-CONTAINING PROTEIN-RELATED"/>
    <property type="match status" value="1"/>
</dbReference>
<organism evidence="2 3">
    <name type="scientific">Caenorhabditis nigoni</name>
    <dbReference type="NCBI Taxonomy" id="1611254"/>
    <lineage>
        <taxon>Eukaryota</taxon>
        <taxon>Metazoa</taxon>
        <taxon>Ecdysozoa</taxon>
        <taxon>Nematoda</taxon>
        <taxon>Chromadorea</taxon>
        <taxon>Rhabditida</taxon>
        <taxon>Rhabditina</taxon>
        <taxon>Rhabditomorpha</taxon>
        <taxon>Rhabditoidea</taxon>
        <taxon>Rhabditidae</taxon>
        <taxon>Peloderinae</taxon>
        <taxon>Caenorhabditis</taxon>
    </lineage>
</organism>
<evidence type="ECO:0000313" key="3">
    <source>
        <dbReference type="Proteomes" id="UP000230233"/>
    </source>
</evidence>
<dbReference type="AlphaFoldDB" id="A0A2G5S8X5"/>